<feature type="domain" description="Pyruvate kinase barrel" evidence="14">
    <location>
        <begin position="36"/>
        <end position="330"/>
    </location>
</feature>
<evidence type="ECO:0000256" key="2">
    <source>
        <dbReference type="ARBA" id="ARBA00004997"/>
    </source>
</evidence>
<dbReference type="InterPro" id="IPR015793">
    <property type="entry name" value="Pyrv_Knase_brl"/>
</dbReference>
<keyword evidence="10 13" id="KW-0460">Magnesium</keyword>
<keyword evidence="5 13" id="KW-0808">Transferase</keyword>
<evidence type="ECO:0000256" key="8">
    <source>
        <dbReference type="ARBA" id="ARBA00022777"/>
    </source>
</evidence>
<dbReference type="InterPro" id="IPR001697">
    <property type="entry name" value="Pyr_Knase"/>
</dbReference>
<gene>
    <name evidence="15" type="ORF">GNI_239310</name>
</gene>
<protein>
    <recommendedName>
        <fullName evidence="4 13">Pyruvate kinase</fullName>
        <ecNumber evidence="4 13">2.7.1.40</ecNumber>
    </recommendedName>
</protein>
<keyword evidence="11 13" id="KW-0324">Glycolysis</keyword>
<dbReference type="PANTHER" id="PTHR11817">
    <property type="entry name" value="PYRUVATE KINASE"/>
    <property type="match status" value="1"/>
</dbReference>
<comment type="similarity">
    <text evidence="3 13">Belongs to the pyruvate kinase family.</text>
</comment>
<dbReference type="Proteomes" id="UP000019763">
    <property type="component" value="Unassembled WGS sequence"/>
</dbReference>
<dbReference type="Gene3D" id="3.20.20.60">
    <property type="entry name" value="Phosphoenolpyruvate-binding domains"/>
    <property type="match status" value="1"/>
</dbReference>
<evidence type="ECO:0000256" key="1">
    <source>
        <dbReference type="ARBA" id="ARBA00001958"/>
    </source>
</evidence>
<evidence type="ECO:0000256" key="10">
    <source>
        <dbReference type="ARBA" id="ARBA00022842"/>
    </source>
</evidence>
<keyword evidence="12 15" id="KW-0670">Pyruvate</keyword>
<evidence type="ECO:0000313" key="16">
    <source>
        <dbReference type="Proteomes" id="UP000019763"/>
    </source>
</evidence>
<dbReference type="GO" id="GO:0030955">
    <property type="term" value="F:potassium ion binding"/>
    <property type="evidence" value="ECO:0007669"/>
    <property type="project" value="InterPro"/>
</dbReference>
<name>A0A023AW44_GRENI</name>
<keyword evidence="7" id="KW-0547">Nucleotide-binding</keyword>
<keyword evidence="8 13" id="KW-0418">Kinase</keyword>
<dbReference type="Gene3D" id="2.40.33.10">
    <property type="entry name" value="PK beta-barrel domain-like"/>
    <property type="match status" value="1"/>
</dbReference>
<dbReference type="FunFam" id="2.40.33.10:FF:000001">
    <property type="entry name" value="Pyruvate kinase"/>
    <property type="match status" value="1"/>
</dbReference>
<dbReference type="InterPro" id="IPR015806">
    <property type="entry name" value="Pyrv_Knase_insert_dom_sf"/>
</dbReference>
<evidence type="ECO:0000256" key="5">
    <source>
        <dbReference type="ARBA" id="ARBA00022679"/>
    </source>
</evidence>
<proteinExistence type="inferred from homology"/>
<evidence type="ECO:0000256" key="12">
    <source>
        <dbReference type="ARBA" id="ARBA00023317"/>
    </source>
</evidence>
<sequence>MNSNEHVAINKYLNKAQRITLDDVFAKRSDGDRAQRRTRIICTLGPACWEPEMLVEMMDAGMDICRFNFSHGDHESHGACLARVKEALKMRPNKTVGLLLDTKGPEIRTGFFREGLKSIELKKDQDLKIVTDYSFKGDETCIACTYEKLPQTVKPGMQILIADGSLSVEVKECGSDYVITRVMNAAKIGERKNMNLPGAKVELPVCGEREIKDFLEFGIPNQMHYIAASFVQCAQDIRDIRKILGEAGKHFKIIPKIENQEGLHNFDEILEECDGVMIARGDMGMEIPLEKVFLAQKMIISKCNLAGKPVIVATQMLESMINAPRPTRAE</sequence>
<reference evidence="15" key="1">
    <citation type="submission" date="2013-12" db="EMBL/GenBank/DDBJ databases">
        <authorList>
            <person name="Omoto C.K."/>
            <person name="Sibley D."/>
            <person name="Venepally P."/>
            <person name="Hadjithomas M."/>
            <person name="Karamycheva S."/>
            <person name="Brunk B."/>
            <person name="Roos D."/>
            <person name="Caler E."/>
            <person name="Lorenzi H."/>
        </authorList>
    </citation>
    <scope>NUCLEOTIDE SEQUENCE</scope>
</reference>
<dbReference type="GO" id="GO:0016301">
    <property type="term" value="F:kinase activity"/>
    <property type="evidence" value="ECO:0007669"/>
    <property type="project" value="UniProtKB-KW"/>
</dbReference>
<evidence type="ECO:0000256" key="9">
    <source>
        <dbReference type="ARBA" id="ARBA00022840"/>
    </source>
</evidence>
<evidence type="ECO:0000256" key="13">
    <source>
        <dbReference type="RuleBase" id="RU000504"/>
    </source>
</evidence>
<dbReference type="AlphaFoldDB" id="A0A023AW44"/>
<dbReference type="VEuPathDB" id="CryptoDB:GNI_239310"/>
<evidence type="ECO:0000259" key="14">
    <source>
        <dbReference type="Pfam" id="PF00224"/>
    </source>
</evidence>
<dbReference type="GO" id="GO:0005524">
    <property type="term" value="F:ATP binding"/>
    <property type="evidence" value="ECO:0007669"/>
    <property type="project" value="UniProtKB-KW"/>
</dbReference>
<evidence type="ECO:0000256" key="11">
    <source>
        <dbReference type="ARBA" id="ARBA00023152"/>
    </source>
</evidence>
<comment type="caution">
    <text evidence="15">The sequence shown here is derived from an EMBL/GenBank/DDBJ whole genome shotgun (WGS) entry which is preliminary data.</text>
</comment>
<dbReference type="EC" id="2.7.1.40" evidence="4 13"/>
<accession>A0A023AW44</accession>
<dbReference type="Pfam" id="PF00224">
    <property type="entry name" value="PK"/>
    <property type="match status" value="1"/>
</dbReference>
<evidence type="ECO:0000256" key="3">
    <source>
        <dbReference type="ARBA" id="ARBA00008663"/>
    </source>
</evidence>
<evidence type="ECO:0000313" key="15">
    <source>
        <dbReference type="EMBL" id="EZG42663.1"/>
    </source>
</evidence>
<dbReference type="UniPathway" id="UPA00109">
    <property type="reaction ID" value="UER00188"/>
</dbReference>
<evidence type="ECO:0000256" key="4">
    <source>
        <dbReference type="ARBA" id="ARBA00012142"/>
    </source>
</evidence>
<dbReference type="RefSeq" id="XP_011134762.1">
    <property type="nucleotide sequence ID" value="XM_011136460.1"/>
</dbReference>
<dbReference type="SUPFAM" id="SSF50800">
    <property type="entry name" value="PK beta-barrel domain-like"/>
    <property type="match status" value="1"/>
</dbReference>
<evidence type="ECO:0000256" key="7">
    <source>
        <dbReference type="ARBA" id="ARBA00022741"/>
    </source>
</evidence>
<dbReference type="GeneID" id="22916826"/>
<comment type="cofactor">
    <cofactor evidence="1">
        <name>K(+)</name>
        <dbReference type="ChEBI" id="CHEBI:29103"/>
    </cofactor>
</comment>
<dbReference type="eggNOG" id="KOG2323">
    <property type="taxonomic scope" value="Eukaryota"/>
</dbReference>
<dbReference type="NCBIfam" id="TIGR01064">
    <property type="entry name" value="pyruv_kin"/>
    <property type="match status" value="1"/>
</dbReference>
<keyword evidence="9" id="KW-0067">ATP-binding</keyword>
<dbReference type="OMA" id="INGPGIR"/>
<keyword evidence="6" id="KW-0479">Metal-binding</keyword>
<comment type="catalytic activity">
    <reaction evidence="13">
        <text>pyruvate + ATP = phosphoenolpyruvate + ADP + H(+)</text>
        <dbReference type="Rhea" id="RHEA:18157"/>
        <dbReference type="ChEBI" id="CHEBI:15361"/>
        <dbReference type="ChEBI" id="CHEBI:15378"/>
        <dbReference type="ChEBI" id="CHEBI:30616"/>
        <dbReference type="ChEBI" id="CHEBI:58702"/>
        <dbReference type="ChEBI" id="CHEBI:456216"/>
        <dbReference type="EC" id="2.7.1.40"/>
    </reaction>
</comment>
<dbReference type="InterPro" id="IPR015813">
    <property type="entry name" value="Pyrv/PenolPyrv_kinase-like_dom"/>
</dbReference>
<dbReference type="PRINTS" id="PR01050">
    <property type="entry name" value="PYRUVTKNASE"/>
</dbReference>
<dbReference type="OrthoDB" id="108365at2759"/>
<dbReference type="SUPFAM" id="SSF51621">
    <property type="entry name" value="Phosphoenolpyruvate/pyruvate domain"/>
    <property type="match status" value="1"/>
</dbReference>
<dbReference type="InterPro" id="IPR011037">
    <property type="entry name" value="Pyrv_Knase-like_insert_dom_sf"/>
</dbReference>
<comment type="pathway">
    <text evidence="2 13">Carbohydrate degradation; glycolysis; pyruvate from D-glyceraldehyde 3-phosphate: step 5/5.</text>
</comment>
<keyword evidence="16" id="KW-1185">Reference proteome</keyword>
<dbReference type="GO" id="GO:0000287">
    <property type="term" value="F:magnesium ion binding"/>
    <property type="evidence" value="ECO:0007669"/>
    <property type="project" value="InterPro"/>
</dbReference>
<evidence type="ECO:0000256" key="6">
    <source>
        <dbReference type="ARBA" id="ARBA00022723"/>
    </source>
</evidence>
<organism evidence="15 16">
    <name type="scientific">Gregarina niphandrodes</name>
    <name type="common">Septate eugregarine</name>
    <dbReference type="NCBI Taxonomy" id="110365"/>
    <lineage>
        <taxon>Eukaryota</taxon>
        <taxon>Sar</taxon>
        <taxon>Alveolata</taxon>
        <taxon>Apicomplexa</taxon>
        <taxon>Conoidasida</taxon>
        <taxon>Gregarinasina</taxon>
        <taxon>Eugregarinorida</taxon>
        <taxon>Gregarinidae</taxon>
        <taxon>Gregarina</taxon>
    </lineage>
</organism>
<dbReference type="GO" id="GO:0004743">
    <property type="term" value="F:pyruvate kinase activity"/>
    <property type="evidence" value="ECO:0007669"/>
    <property type="project" value="UniProtKB-EC"/>
</dbReference>
<dbReference type="EMBL" id="AFNH02001926">
    <property type="protein sequence ID" value="EZG42663.1"/>
    <property type="molecule type" value="Genomic_DNA"/>
</dbReference>
<dbReference type="InterPro" id="IPR040442">
    <property type="entry name" value="Pyrv_kinase-like_dom_sf"/>
</dbReference>